<evidence type="ECO:0000313" key="6">
    <source>
        <dbReference type="Proteomes" id="UP000243528"/>
    </source>
</evidence>
<evidence type="ECO:0000256" key="3">
    <source>
        <dbReference type="ARBA" id="ARBA00025589"/>
    </source>
</evidence>
<dbReference type="Gene3D" id="3.30.70.270">
    <property type="match status" value="1"/>
</dbReference>
<dbReference type="PANTHER" id="PTHR35369">
    <property type="entry name" value="BLR3025 PROTEIN-RELATED"/>
    <property type="match status" value="1"/>
</dbReference>
<protein>
    <submittedName>
        <fullName evidence="5">Protein ImuB</fullName>
    </submittedName>
</protein>
<dbReference type="PANTHER" id="PTHR35369:SF2">
    <property type="entry name" value="BLR3025 PROTEIN"/>
    <property type="match status" value="1"/>
</dbReference>
<gene>
    <name evidence="5" type="ORF">CLV30_1254</name>
</gene>
<evidence type="ECO:0000256" key="1">
    <source>
        <dbReference type="ARBA" id="ARBA00010945"/>
    </source>
</evidence>
<dbReference type="OrthoDB" id="5244088at2"/>
<sequence>MGLARALVLWCPDWPLIAIGVDPAQAAVVVASGRVVACSAAARAAGVRRGQRLRDAQRYCPDVAVHDDDPDGQARAFELVVAAMEEACPRVEVIRPGLAAVPVRGPARYYGGEGAVAATVRDAVLESGFTCAVGVADGTFAADLAARRAWDESCGDDGGQGVRVVPSASTAAFLAPHPVAVLEMPELTDVLVRLGVRTLGDLAALPGRDVLARFGADGEAAHRLAWGRQARAPATRAPGEDLGAEFEFDPPTAQSEPAVFAAKSLADRMHDNLAARGLACTRVEIEAVTADGRSRSRLWRHDGRLSGLAVAERVRWQLNAWRTSGELAAELTFLRLAPDQLVVDTGRQLTLWGRHEVDDAVARVADRLQVMLGHAAVTRPVPSGGRGPAAQVARVPWGDSTEPASQVQRPWPGRVPDPAPSVVHPEPEPVDLLDTTGVAVVVSGRSVVPEPPVRLVLGDGTELDVTGWTGPWPASERWWDARRGRRLARLQVLTDDGRAWLLLVEQGRWSAEAVYA</sequence>
<organism evidence="5 6">
    <name type="scientific">Haloactinopolyspora alba</name>
    <dbReference type="NCBI Taxonomy" id="648780"/>
    <lineage>
        <taxon>Bacteria</taxon>
        <taxon>Bacillati</taxon>
        <taxon>Actinomycetota</taxon>
        <taxon>Actinomycetes</taxon>
        <taxon>Jiangellales</taxon>
        <taxon>Jiangellaceae</taxon>
        <taxon>Haloactinopolyspora</taxon>
    </lineage>
</organism>
<dbReference type="SUPFAM" id="SSF56672">
    <property type="entry name" value="DNA/RNA polymerases"/>
    <property type="match status" value="1"/>
</dbReference>
<accession>A0A2P8DHD2</accession>
<dbReference type="PROSITE" id="PS50173">
    <property type="entry name" value="UMUC"/>
    <property type="match status" value="1"/>
</dbReference>
<dbReference type="InterPro" id="IPR043502">
    <property type="entry name" value="DNA/RNA_pol_sf"/>
</dbReference>
<comment type="function">
    <text evidence="3">Poorly processive, error-prone DNA polymerase involved in untargeted mutagenesis. Copies undamaged DNA at stalled replication forks, which arise in vivo from mismatched or misaligned primer ends. These misaligned primers can be extended by PolIV. Exhibits no 3'-5' exonuclease (proofreading) activity. May be involved in translesional synthesis, in conjunction with the beta clamp from PolIII.</text>
</comment>
<dbReference type="Gene3D" id="3.40.1170.60">
    <property type="match status" value="1"/>
</dbReference>
<keyword evidence="2" id="KW-0227">DNA damage</keyword>
<dbReference type="Pfam" id="PF00817">
    <property type="entry name" value="IMS"/>
    <property type="match status" value="1"/>
</dbReference>
<comment type="caution">
    <text evidence="5">The sequence shown here is derived from an EMBL/GenBank/DDBJ whole genome shotgun (WGS) entry which is preliminary data.</text>
</comment>
<dbReference type="GO" id="GO:0006281">
    <property type="term" value="P:DNA repair"/>
    <property type="evidence" value="ECO:0007669"/>
    <property type="project" value="InterPro"/>
</dbReference>
<dbReference type="EMBL" id="PYGE01000025">
    <property type="protein sequence ID" value="PSK96624.1"/>
    <property type="molecule type" value="Genomic_DNA"/>
</dbReference>
<comment type="similarity">
    <text evidence="1">Belongs to the DNA polymerase type-Y family.</text>
</comment>
<dbReference type="InterPro" id="IPR050356">
    <property type="entry name" value="SulA_CellDiv_inhibitor"/>
</dbReference>
<dbReference type="CDD" id="cd03468">
    <property type="entry name" value="PolY_like"/>
    <property type="match status" value="1"/>
</dbReference>
<dbReference type="InterPro" id="IPR001126">
    <property type="entry name" value="UmuC"/>
</dbReference>
<dbReference type="InterPro" id="IPR043128">
    <property type="entry name" value="Rev_trsase/Diguanyl_cyclase"/>
</dbReference>
<feature type="domain" description="UmuC" evidence="4">
    <location>
        <begin position="17"/>
        <end position="149"/>
    </location>
</feature>
<name>A0A2P8DHD2_9ACTN</name>
<keyword evidence="6" id="KW-1185">Reference proteome</keyword>
<reference evidence="5 6" key="1">
    <citation type="submission" date="2018-03" db="EMBL/GenBank/DDBJ databases">
        <title>Genomic Encyclopedia of Archaeal and Bacterial Type Strains, Phase II (KMG-II): from individual species to whole genera.</title>
        <authorList>
            <person name="Goeker M."/>
        </authorList>
    </citation>
    <scope>NUCLEOTIDE SEQUENCE [LARGE SCALE GENOMIC DNA]</scope>
    <source>
        <strain evidence="5 6">DSM 45211</strain>
    </source>
</reference>
<proteinExistence type="inferred from homology"/>
<dbReference type="Proteomes" id="UP000243528">
    <property type="component" value="Unassembled WGS sequence"/>
</dbReference>
<evidence type="ECO:0000259" key="4">
    <source>
        <dbReference type="PROSITE" id="PS50173"/>
    </source>
</evidence>
<dbReference type="AlphaFoldDB" id="A0A2P8DHD2"/>
<evidence type="ECO:0000256" key="2">
    <source>
        <dbReference type="ARBA" id="ARBA00022763"/>
    </source>
</evidence>
<dbReference type="RefSeq" id="WP_106539562.1">
    <property type="nucleotide sequence ID" value="NZ_PYGE01000025.1"/>
</dbReference>
<evidence type="ECO:0000313" key="5">
    <source>
        <dbReference type="EMBL" id="PSK96624.1"/>
    </source>
</evidence>